<feature type="compositionally biased region" description="Basic and acidic residues" evidence="1">
    <location>
        <begin position="494"/>
        <end position="505"/>
    </location>
</feature>
<name>A0A6J4SVP4_9ACTN</name>
<feature type="non-terminal residue" evidence="2">
    <location>
        <position position="600"/>
    </location>
</feature>
<feature type="compositionally biased region" description="Basic residues" evidence="1">
    <location>
        <begin position="126"/>
        <end position="143"/>
    </location>
</feature>
<accession>A0A6J4SVP4</accession>
<feature type="compositionally biased region" description="Basic and acidic residues" evidence="1">
    <location>
        <begin position="552"/>
        <end position="563"/>
    </location>
</feature>
<feature type="compositionally biased region" description="Basic residues" evidence="1">
    <location>
        <begin position="511"/>
        <end position="526"/>
    </location>
</feature>
<evidence type="ECO:0000256" key="1">
    <source>
        <dbReference type="SAM" id="MobiDB-lite"/>
    </source>
</evidence>
<evidence type="ECO:0000313" key="2">
    <source>
        <dbReference type="EMBL" id="CAA9506534.1"/>
    </source>
</evidence>
<feature type="region of interest" description="Disordered" evidence="1">
    <location>
        <begin position="434"/>
        <end position="600"/>
    </location>
</feature>
<gene>
    <name evidence="2" type="ORF">AVDCRST_MAG17-1714</name>
</gene>
<proteinExistence type="predicted"/>
<dbReference type="EMBL" id="CADCVV010000129">
    <property type="protein sequence ID" value="CAA9506534.1"/>
    <property type="molecule type" value="Genomic_DNA"/>
</dbReference>
<feature type="compositionally biased region" description="Basic and acidic residues" evidence="1">
    <location>
        <begin position="576"/>
        <end position="586"/>
    </location>
</feature>
<protein>
    <submittedName>
        <fullName evidence="2">Uncharacterized protein</fullName>
    </submittedName>
</protein>
<dbReference type="AlphaFoldDB" id="A0A6J4SVP4"/>
<feature type="non-terminal residue" evidence="2">
    <location>
        <position position="1"/>
    </location>
</feature>
<reference evidence="2" key="1">
    <citation type="submission" date="2020-02" db="EMBL/GenBank/DDBJ databases">
        <authorList>
            <person name="Meier V. D."/>
        </authorList>
    </citation>
    <scope>NUCLEOTIDE SEQUENCE</scope>
    <source>
        <strain evidence="2">AVDCRST_MAG17</strain>
    </source>
</reference>
<sequence length="600" mass="66379">GLRLQRGRLLSRSDRGRRRRARLAATGIPSLPRVSVAEHRAFPSSRGRRGGPARRLDAAVGGVVGRTVARGRRIRPGRPLRTRADLLRGAGCLAAAPVAHGAGTGRRVRARVRGRAGGEASSRPLPLRRRLRRLRPGLPRHIRERSWPARGARADPLPPPRRRWHGVGADPPARSRGGAAAGHDPRPQRIQRRGGGGSVRNRRLRHRHSPRRPPAHGGGHSADRRRRGRLGPGRGGTRGCGRGQPRRGATGARGRCRRRPVFCERRAPELGAHALAPRLAARRDARGGNDGRCGADGRRRVPRGRLYGRPERPQRCTQRPDSCAQRLAVRLRRPDRPLAGRRRRLRRGAPAGRRRRHLRDPEPARALAVRGPRRPLPAARDAGRARSPRRGAAGRGAGRRVRGVDRRCARPAAWPLRGGPRRRSDLDGPCRHRLGLGDARGDTAGVRPVRSCARRPRARTGRDAGAESRWPGRCTSRLAARTRGPGRRGGGPSRPDHGGGGDRNLRASARAQRRRRPHRRLRRRSTRLAVTGLAAPRAARRGRSLRALARPPGDRLRTPCEHRASHRRPFRSRSTRSGEPRLRGERPPCPARRPSRWRAL</sequence>
<feature type="compositionally biased region" description="Low complexity" evidence="1">
    <location>
        <begin position="527"/>
        <end position="537"/>
    </location>
</feature>
<feature type="compositionally biased region" description="Basic residues" evidence="1">
    <location>
        <begin position="339"/>
        <end position="358"/>
    </location>
</feature>
<feature type="compositionally biased region" description="Gly residues" evidence="1">
    <location>
        <begin position="230"/>
        <end position="242"/>
    </location>
</feature>
<feature type="compositionally biased region" description="Low complexity" evidence="1">
    <location>
        <begin position="168"/>
        <end position="182"/>
    </location>
</feature>
<feature type="compositionally biased region" description="Basic and acidic residues" evidence="1">
    <location>
        <begin position="283"/>
        <end position="299"/>
    </location>
</feature>
<organism evidence="2">
    <name type="scientific">uncultured Solirubrobacterales bacterium</name>
    <dbReference type="NCBI Taxonomy" id="768556"/>
    <lineage>
        <taxon>Bacteria</taxon>
        <taxon>Bacillati</taxon>
        <taxon>Actinomycetota</taxon>
        <taxon>Thermoleophilia</taxon>
        <taxon>Solirubrobacterales</taxon>
        <taxon>environmental samples</taxon>
    </lineage>
</organism>
<feature type="region of interest" description="Disordered" evidence="1">
    <location>
        <begin position="100"/>
        <end position="253"/>
    </location>
</feature>
<feature type="region of interest" description="Disordered" evidence="1">
    <location>
        <begin position="283"/>
        <end position="404"/>
    </location>
</feature>
<feature type="compositionally biased region" description="Basic residues" evidence="1">
    <location>
        <begin position="200"/>
        <end position="214"/>
    </location>
</feature>
<feature type="compositionally biased region" description="Basic residues" evidence="1">
    <location>
        <begin position="564"/>
        <end position="574"/>
    </location>
</feature>